<dbReference type="EMBL" id="CP116805">
    <property type="protein sequence ID" value="WCL55096.1"/>
    <property type="molecule type" value="Genomic_DNA"/>
</dbReference>
<accession>A0AAF0BMW5</accession>
<dbReference type="AlphaFoldDB" id="A0AAF0BMW5"/>
<keyword evidence="3" id="KW-1185">Reference proteome</keyword>
<evidence type="ECO:0000313" key="2">
    <source>
        <dbReference type="EMBL" id="WCL55096.1"/>
    </source>
</evidence>
<dbReference type="InterPro" id="IPR046130">
    <property type="entry name" value="DUF6127"/>
</dbReference>
<keyword evidence="1" id="KW-0812">Transmembrane</keyword>
<proteinExistence type="predicted"/>
<name>A0AAF0BMW5_9PROT</name>
<sequence>MEQSGPFENADGLVVLSPESLEAMLERAATLGARRALEGVGLHDADAGEDVRDLRSMLSDWRHVRAGFMRQLGRVLFWAFIALGAVMSAHSGWFGGK</sequence>
<dbReference type="Pfam" id="PF19622">
    <property type="entry name" value="DUF6127"/>
    <property type="match status" value="1"/>
</dbReference>
<organism evidence="2 3">
    <name type="scientific">Gimibacter soli</name>
    <dbReference type="NCBI Taxonomy" id="3024400"/>
    <lineage>
        <taxon>Bacteria</taxon>
        <taxon>Pseudomonadati</taxon>
        <taxon>Pseudomonadota</taxon>
        <taxon>Alphaproteobacteria</taxon>
        <taxon>Kordiimonadales</taxon>
        <taxon>Temperatibacteraceae</taxon>
        <taxon>Gimibacter</taxon>
    </lineage>
</organism>
<reference evidence="2" key="1">
    <citation type="submission" date="2023-01" db="EMBL/GenBank/DDBJ databases">
        <title>The genome sequence of Kordiimonadaceae bacterium 6D33.</title>
        <authorList>
            <person name="Liu Y."/>
        </authorList>
    </citation>
    <scope>NUCLEOTIDE SEQUENCE</scope>
    <source>
        <strain evidence="2">6D33</strain>
    </source>
</reference>
<evidence type="ECO:0000256" key="1">
    <source>
        <dbReference type="SAM" id="Phobius"/>
    </source>
</evidence>
<keyword evidence="1" id="KW-1133">Transmembrane helix</keyword>
<dbReference type="RefSeq" id="WP_289504856.1">
    <property type="nucleotide sequence ID" value="NZ_CP116805.1"/>
</dbReference>
<protein>
    <submittedName>
        <fullName evidence="2">DUF6127 family protein</fullName>
    </submittedName>
</protein>
<gene>
    <name evidence="2" type="ORF">PH603_04910</name>
</gene>
<evidence type="ECO:0000313" key="3">
    <source>
        <dbReference type="Proteomes" id="UP001217500"/>
    </source>
</evidence>
<dbReference type="Proteomes" id="UP001217500">
    <property type="component" value="Chromosome"/>
</dbReference>
<feature type="transmembrane region" description="Helical" evidence="1">
    <location>
        <begin position="75"/>
        <end position="94"/>
    </location>
</feature>
<dbReference type="KEGG" id="gso:PH603_04910"/>
<keyword evidence="1" id="KW-0472">Membrane</keyword>